<dbReference type="Gene3D" id="1.20.920.20">
    <property type="match status" value="1"/>
</dbReference>
<dbReference type="PANTHER" id="PTHR46532">
    <property type="entry name" value="MALE FERTILITY FACTOR KL5"/>
    <property type="match status" value="1"/>
</dbReference>
<dbReference type="Pfam" id="PF12777">
    <property type="entry name" value="MT"/>
    <property type="match status" value="1"/>
</dbReference>
<dbReference type="Pfam" id="PF12781">
    <property type="entry name" value="AAA_9"/>
    <property type="match status" value="1"/>
</dbReference>
<feature type="domain" description="Dynein heavy chain linker" evidence="18">
    <location>
        <begin position="1468"/>
        <end position="1873"/>
    </location>
</feature>
<dbReference type="GO" id="GO:0097729">
    <property type="term" value="C:9+2 motile cilium"/>
    <property type="evidence" value="ECO:0007669"/>
    <property type="project" value="UniProtKB-ARBA"/>
</dbReference>
<evidence type="ECO:0000256" key="9">
    <source>
        <dbReference type="ARBA" id="ARBA00023054"/>
    </source>
</evidence>
<evidence type="ECO:0000313" key="28">
    <source>
        <dbReference type="EMBL" id="KAG8572053.1"/>
    </source>
</evidence>
<dbReference type="Gene3D" id="6.10.140.1060">
    <property type="match status" value="1"/>
</dbReference>
<comment type="similarity">
    <text evidence="2">Belongs to the dynein heavy chain family.</text>
</comment>
<dbReference type="InterPro" id="IPR013594">
    <property type="entry name" value="Dynein_heavy_tail"/>
</dbReference>
<feature type="domain" description="Dynein axonemal heavy chain 2/5/8 coiled-coil" evidence="27">
    <location>
        <begin position="1286"/>
        <end position="1397"/>
    </location>
</feature>
<evidence type="ECO:0008006" key="30">
    <source>
        <dbReference type="Google" id="ProtNLM"/>
    </source>
</evidence>
<dbReference type="Gene3D" id="1.20.1270.280">
    <property type="match status" value="1"/>
</dbReference>
<dbReference type="FunFam" id="1.20.920.30:FF:000004">
    <property type="entry name" value="Dynein axonemal heavy chain 5"/>
    <property type="match status" value="1"/>
</dbReference>
<dbReference type="FunFam" id="1.10.8.710:FF:000003">
    <property type="entry name" value="Dynein axonemal heavy chain 5"/>
    <property type="match status" value="1"/>
</dbReference>
<dbReference type="Pfam" id="PF17852">
    <property type="entry name" value="Dynein_AAA_lid"/>
    <property type="match status" value="1"/>
</dbReference>
<dbReference type="Gene3D" id="1.10.287.2620">
    <property type="match status" value="1"/>
</dbReference>
<evidence type="ECO:0000256" key="5">
    <source>
        <dbReference type="ARBA" id="ARBA00022737"/>
    </source>
</evidence>
<accession>A0AAV7BHF8</accession>
<protein>
    <recommendedName>
        <fullName evidence="30">Dynein heavy chain 5, axonemal</fullName>
    </recommendedName>
</protein>
<dbReference type="InterPro" id="IPR042219">
    <property type="entry name" value="AAA_lid_11_sf"/>
</dbReference>
<dbReference type="InterPro" id="IPR041228">
    <property type="entry name" value="Dynein_C"/>
</dbReference>
<dbReference type="FunFam" id="1.20.920.20:FF:000004">
    <property type="entry name" value="Dynein axonemal heavy chain 5"/>
    <property type="match status" value="1"/>
</dbReference>
<feature type="coiled-coil region" evidence="14">
    <location>
        <begin position="373"/>
        <end position="404"/>
    </location>
</feature>
<evidence type="ECO:0000256" key="12">
    <source>
        <dbReference type="ARBA" id="ARBA00023212"/>
    </source>
</evidence>
<dbReference type="Pfam" id="PF17857">
    <property type="entry name" value="AAA_lid_1"/>
    <property type="match status" value="1"/>
</dbReference>
<dbReference type="InterPro" id="IPR041589">
    <property type="entry name" value="DNAH3_AAA_lid_1"/>
</dbReference>
<evidence type="ECO:0000256" key="2">
    <source>
        <dbReference type="ARBA" id="ARBA00008887"/>
    </source>
</evidence>
<dbReference type="GO" id="GO:0005858">
    <property type="term" value="C:axonemal dynein complex"/>
    <property type="evidence" value="ECO:0007669"/>
    <property type="project" value="TreeGrafter"/>
</dbReference>
<evidence type="ECO:0000256" key="10">
    <source>
        <dbReference type="ARBA" id="ARBA00023069"/>
    </source>
</evidence>
<dbReference type="GO" id="GO:0008569">
    <property type="term" value="F:minus-end-directed microtubule motor activity"/>
    <property type="evidence" value="ECO:0007669"/>
    <property type="project" value="InterPro"/>
</dbReference>
<dbReference type="Gene3D" id="1.20.920.30">
    <property type="match status" value="1"/>
</dbReference>
<feature type="domain" description="Dynein heavy chain AAA 5 extension" evidence="23">
    <location>
        <begin position="2492"/>
        <end position="2606"/>
    </location>
</feature>
<feature type="domain" description="Dynein heavy chain coiled coil stalk" evidence="20">
    <location>
        <begin position="3263"/>
        <end position="3607"/>
    </location>
</feature>
<dbReference type="FunFam" id="3.40.50.300:FF:000320">
    <property type="entry name" value="Dynein, axonemal, heavy chain 5"/>
    <property type="match status" value="1"/>
</dbReference>
<evidence type="ECO:0000259" key="22">
    <source>
        <dbReference type="Pfam" id="PF12781"/>
    </source>
</evidence>
<evidence type="ECO:0000313" key="29">
    <source>
        <dbReference type="Proteomes" id="UP000824782"/>
    </source>
</evidence>
<dbReference type="Pfam" id="PF18198">
    <property type="entry name" value="AAA_lid_11"/>
    <property type="match status" value="1"/>
</dbReference>
<dbReference type="Gene3D" id="1.20.58.1120">
    <property type="match status" value="1"/>
</dbReference>
<dbReference type="Proteomes" id="UP000824782">
    <property type="component" value="Unassembled WGS sequence"/>
</dbReference>
<dbReference type="EMBL" id="WNYA01000005">
    <property type="protein sequence ID" value="KAG8572054.1"/>
    <property type="molecule type" value="Genomic_DNA"/>
</dbReference>
<dbReference type="InterPro" id="IPR042228">
    <property type="entry name" value="Dynein_linker_3"/>
</dbReference>
<dbReference type="GO" id="GO:0005874">
    <property type="term" value="C:microtubule"/>
    <property type="evidence" value="ECO:0007669"/>
    <property type="project" value="UniProtKB-KW"/>
</dbReference>
<feature type="compositionally biased region" description="Basic and acidic residues" evidence="15">
    <location>
        <begin position="327"/>
        <end position="339"/>
    </location>
</feature>
<dbReference type="InterPro" id="IPR027417">
    <property type="entry name" value="P-loop_NTPase"/>
</dbReference>
<evidence type="ECO:0000256" key="15">
    <source>
        <dbReference type="SAM" id="MobiDB-lite"/>
    </source>
</evidence>
<dbReference type="InterPro" id="IPR043157">
    <property type="entry name" value="Dynein_AAA1S"/>
</dbReference>
<keyword evidence="9 14" id="KW-0175">Coiled coil</keyword>
<evidence type="ECO:0000259" key="17">
    <source>
        <dbReference type="Pfam" id="PF08385"/>
    </source>
</evidence>
<dbReference type="Pfam" id="PF25007">
    <property type="entry name" value="DYH2-5-8_CC"/>
    <property type="match status" value="1"/>
</dbReference>
<dbReference type="InterPro" id="IPR004273">
    <property type="entry name" value="Dynein_heavy_D6_P-loop"/>
</dbReference>
<dbReference type="FunFam" id="3.20.180.20:FF:000001">
    <property type="entry name" value="Dynein axonemal heavy chain 5"/>
    <property type="match status" value="1"/>
</dbReference>
<keyword evidence="11" id="KW-0505">Motor protein</keyword>
<keyword evidence="13" id="KW-0966">Cell projection</keyword>
<dbReference type="FunFam" id="3.40.50.300:FF:001221">
    <property type="entry name" value="Axonemal dynein heavy chain 8"/>
    <property type="match status" value="1"/>
</dbReference>
<feature type="domain" description="Dynein heavy chain AAA module D4" evidence="21">
    <location>
        <begin position="2987"/>
        <end position="3248"/>
    </location>
</feature>
<dbReference type="InterPro" id="IPR056759">
    <property type="entry name" value="DYH2-5-8_CC"/>
</dbReference>
<keyword evidence="12" id="KW-0206">Cytoskeleton</keyword>
<keyword evidence="10" id="KW-0969">Cilium</keyword>
<dbReference type="FunFam" id="3.40.50.300:FF:000543">
    <property type="entry name" value="Dynein axonemal heavy chain 5"/>
    <property type="match status" value="1"/>
</dbReference>
<dbReference type="EMBL" id="WNYA01000005">
    <property type="protein sequence ID" value="KAG8572053.1"/>
    <property type="molecule type" value="Genomic_DNA"/>
</dbReference>
<dbReference type="InterPro" id="IPR041466">
    <property type="entry name" value="Dynein_AAA5_ext"/>
</dbReference>
<feature type="coiled-coil region" evidence="14">
    <location>
        <begin position="3797"/>
        <end position="3824"/>
    </location>
</feature>
<proteinExistence type="inferred from homology"/>
<dbReference type="GO" id="GO:0045505">
    <property type="term" value="F:dynein intermediate chain binding"/>
    <property type="evidence" value="ECO:0007669"/>
    <property type="project" value="InterPro"/>
</dbReference>
<dbReference type="InterPro" id="IPR041658">
    <property type="entry name" value="AAA_lid_11"/>
</dbReference>
<comment type="caution">
    <text evidence="28">The sequence shown here is derived from an EMBL/GenBank/DDBJ whole genome shotgun (WGS) entry which is preliminary data.</text>
</comment>
<dbReference type="FunFam" id="1.20.140.100:FF:000003">
    <property type="entry name" value="Dynein, axonemal, heavy chain 5"/>
    <property type="match status" value="1"/>
</dbReference>
<evidence type="ECO:0000256" key="13">
    <source>
        <dbReference type="ARBA" id="ARBA00023273"/>
    </source>
</evidence>
<dbReference type="FunFam" id="3.10.490.20:FF:000003">
    <property type="entry name" value="Dynein heavy chain 5, axonemal"/>
    <property type="match status" value="1"/>
</dbReference>
<evidence type="ECO:0000259" key="19">
    <source>
        <dbReference type="Pfam" id="PF12774"/>
    </source>
</evidence>
<dbReference type="PANTHER" id="PTHR46532:SF13">
    <property type="entry name" value="CYTOPLASMIC DYNEIN 1 HEAVY CHAIN 1"/>
    <property type="match status" value="1"/>
</dbReference>
<dbReference type="Pfam" id="PF08385">
    <property type="entry name" value="DHC_N1"/>
    <property type="match status" value="1"/>
</dbReference>
<evidence type="ECO:0000256" key="6">
    <source>
        <dbReference type="ARBA" id="ARBA00022741"/>
    </source>
</evidence>
<feature type="coiled-coil region" evidence="14">
    <location>
        <begin position="3491"/>
        <end position="3539"/>
    </location>
</feature>
<dbReference type="Gene3D" id="3.10.490.20">
    <property type="match status" value="1"/>
</dbReference>
<dbReference type="Gene3D" id="1.10.8.1220">
    <property type="match status" value="1"/>
</dbReference>
<dbReference type="SUPFAM" id="SSF52540">
    <property type="entry name" value="P-loop containing nucleoside triphosphate hydrolases"/>
    <property type="match status" value="4"/>
</dbReference>
<gene>
    <name evidence="28" type="ORF">GDO81_011895</name>
</gene>
<feature type="domain" description="Dynein heavy chain tail" evidence="17">
    <location>
        <begin position="373"/>
        <end position="924"/>
    </location>
</feature>
<comment type="subcellular location">
    <subcellularLocation>
        <location evidence="1">Cytoplasm</location>
        <location evidence="1">Cytoskeleton</location>
        <location evidence="1">Cilium axoneme</location>
    </subcellularLocation>
</comment>
<keyword evidence="4" id="KW-0493">Microtubule</keyword>
<dbReference type="FunFam" id="1.10.287.2620:FF:000003">
    <property type="entry name" value="Dynein, axonemal, heavy chain 5"/>
    <property type="match status" value="1"/>
</dbReference>
<dbReference type="GO" id="GO:0051959">
    <property type="term" value="F:dynein light intermediate chain binding"/>
    <property type="evidence" value="ECO:0007669"/>
    <property type="project" value="InterPro"/>
</dbReference>
<evidence type="ECO:0000256" key="1">
    <source>
        <dbReference type="ARBA" id="ARBA00004430"/>
    </source>
</evidence>
<dbReference type="Gene3D" id="3.20.180.20">
    <property type="entry name" value="Dynein heavy chain, N-terminal domain 2"/>
    <property type="match status" value="1"/>
</dbReference>
<feature type="domain" description="Dynein heavy chain region D6 P-loop" evidence="16">
    <location>
        <begin position="4102"/>
        <end position="4211"/>
    </location>
</feature>
<evidence type="ECO:0000256" key="11">
    <source>
        <dbReference type="ARBA" id="ARBA00023175"/>
    </source>
</evidence>
<evidence type="ECO:0000259" key="24">
    <source>
        <dbReference type="Pfam" id="PF17857"/>
    </source>
</evidence>
<dbReference type="FunFam" id="1.10.8.1220:FF:000001">
    <property type="entry name" value="Dynein axonemal heavy chain 5"/>
    <property type="match status" value="1"/>
</dbReference>
<dbReference type="FunFam" id="3.40.50.300:FF:000049">
    <property type="entry name" value="Dynein, axonemal, heavy chain 5"/>
    <property type="match status" value="1"/>
</dbReference>
<dbReference type="InterPro" id="IPR024317">
    <property type="entry name" value="Dynein_heavy_chain_D4_dom"/>
</dbReference>
<dbReference type="Gene3D" id="1.10.472.130">
    <property type="match status" value="1"/>
</dbReference>
<dbReference type="Gene3D" id="1.10.8.720">
    <property type="entry name" value="Region D6 of dynein motor"/>
    <property type="match status" value="1"/>
</dbReference>
<keyword evidence="7" id="KW-0067">ATP-binding</keyword>
<sequence length="4696" mass="536449">MDESNRTDVDEEDPIPPIAEEKTELDSPSNASKMDTEQPLNPPLISINKDSESKGQRRRGAAKRPSLVPGSANTVSSPTAPIPPTGKKNNVLSNEARKEMAKLAKVTKDERRAQLDARHKYLVSKLADGLSIGENEVEDFIISDDKFSLIADFFATNGSKKLIFFYQEVPQPSKASIPMWAEGANLNASYPHVQKKLFITMGSNEGLTGTCLFFLRTTDKAITTANIIQEVNFSMFECTNGNILQGLEILLAQVLVPALKCQETRGYHGDGSPPPMTSRGAAIPGKMAAPMRRYLFDAAGSFAGSPRSKDLPAVERAQPVSPLHAPGPDRRRECTAGRRDYRRIRRPQRRQKIFLSSKVVLYAGMYGGNSEVIEKLERMLSIWIKQIEQVLAESEQMRKEADDIGPSAELEHWKSRMSSFNSLLDEIKSPKVKKVLSILQAAKSRMLKQWRELDCNVTNAANEAKDNVKYLYTLDRFFGPLGKASPATMVEHIPSLMNSIRMIYSTSQYYNTSEHMTSLFLKVTNQIVTTCKNYLNQGVVKIWDLKREDLLKRICECVYLNEQYQASFHKVKEKLKETPNEKQFEFSENYIFGKLDTFCKRLEKISDMSNVLESLADLQNIRIEGIEKINIRYQTIVSNTKSKTYDVLDHRKQEFDKDYVEFKNQIEGLYQSLQGFVDSWFEKPLTTEQMVNLLVKFERIGKDHLDFGEKYMVVLQRYSRDLEMVRKLYQKHKDSPPTPRNVPPITGKIMWARQLYRKIDQPMRFLKTKTELLQGIEMKKIIRSYNKMAAILMEFELLYYRGWCKCVEMAKTGLHASLLVRHPDTKELYVNLDPIVLEVLYETKYLHKMGFEVPDVIHSITTREQQIKMQQIKLQDMLTDYQSFANRIPVLLRPLMTPFISQIEEVISPGLTQLSWTSLNIDKYITNVYSSLKEVEQICKEASDILECRIEKLLLDISDTLLVDLPEDDTITVPVFLERTEKVIAAAAETLSMQSKQVELCLYEMIDTLKSKLKPSDRDSLQASFACLHLDAKQKTRCQECLPCSYYNVMGHLCQKNTDSLVKSTKVSLDTLKRRLHTVSSKYQTSKPTKDQTTNPLFKAEIHLAIPNVVMRPSLEDIQSAVNKAINIILSAAKDIPLWNFAHLHHKQQQLEQNAARDLGDELTKMVVLKPLDKQITEHKDVSKVVANLSSIVLLLKTDATDVLNSFTTFSGIWNQDVDEKVKEFLDTKPVMSEFRSQLNYYSQLETQISELPGHCIVGSVDFSTDCLKMALVQECRRWKRAIGSALNKKAAMDMDEIYSFIDNLSKRLNRPVNDLDDVRGAMDALKEIRESEIKIDMMIGPIEESHSLLVKYDLLFQDGNAERVDGLAYAWKNLNTQVVQTQNLLIKVQPEMKTDLLDGVKKFQVDAAEFYKDYDISGPGVEGIPPREASDRLQVFQAKFDELWRKYITFSGGEELFGLQITEYPELQRIKRELSLLQKLYGLYNAVIENINGYYDILWTDLDIEKINGELLDFQNRIRKLPKALKEWQAFNDLKTKIDDFSESCPLLEMMSNKAMMKRHWERISQLTSHTFDVESESFSLRNIMEASLLKYKEDIEDICISAVKEKDIEAKLKNVINEWSAHLFTFAQFKSRGELLLKGSDTSEKIALMEDSLMVLASIMSNRYNAPFKPTIQQWVQKLSNTTEIIENWLTVQNLWIYLEAVFVGGDIAKQLPQEAKRFQNIDKSWQKIMQRAHETPNIVQCCVGDETLAQLLPHLLEQLEMCQKSLTGYLEKKRLVFPRFFFVSDPALLEILGQASDSHTIQAHLLSLFDNVNRVGFHEKNYDQILYFESQEGERVNLIEPVNAQGNVESWLGLLLNGVKKTLHTIIRQASIAISDSGFKLYDFQAMYPAQIGLLGIQMIWTRDAEDALNISKTDKKVMQTTNQKFLDLLNDLIDMTTKDLTKMERTKYETLITIHVHQKDIFDDLVRMNIRSASDFEWQKQSRFYFIEDIDKCIIQITDVEFSYCNEYLGCTDRLVITPLTDRCYITLSQALGMSMGGAPAGPAGTGKTETTKDMGKCLGKYVVVFNCSDQMDYRGLGRIYKGLAQSGAWGCFDEFNRIELPVLSVAAQQIYIVLQCKKNKKSQFIFTDGDVVDMDREFGIFLTMNPGYAGRQELPENLKVQFRTVAMMVPDRAIIMRVKLASAGFRDNQILSRKFYTLYKLCEEQLSKQVHYDFGLRNILSVLRTLGAVKRSNPDEPEKTVVMRVLRDMNLSKLVDEDEPLFMSLINDLFPGITLDKAGYPELEAAIQKQTEEAGLIHHPPWILKLIQLYETQRVRHGMMTLGPSGAGKTKCINVLMKAMTDCGAPHKEMRMNPKAITASQMFGTLDVATNDWTDGIFSTLWRKTLKAKKGEHIWIVLDGPVDAIWIENLNSVLDDNKTLTLANGDRIPMAPNCKIVFEPHNIDNASPATVSRNGMVFMSSSVLDWRPVLKAWLQTLPAGQHEVLWSCFDSIFQDLINFVFTAVSPKMQILECMYIRQAIDLLQGLLSDKEEKQPSQEHLARLFVFAVMWSVGALLELEDRMKMEIFLRDHSAPLELPTVKGDETIFEFVINESGQWEHWSKKVPEYVYPKDTIPEYASILVPNVDNVRTDFLMHTIMKQGKAVLLIGEQGTAKTVMIKGYTSKYDPEYHITKSLNFSSATLPNMFQRSVESYIDKRMGTTYGPPAGKKMTVFIDDINMPVINEWGDQITNEIVRQLMEQKGFYNLEKPGEFTSIVDIQFVAAMIHPGGGRNDIPQRLKRQFTVFNCTLPSNSSIDKIFRTVAEGYFCEQRGFPLEVCKLASALVPTTRKVWQATKVKMLPTPAKFHYIFNLRDLSRIWQGILTVTSDICRNTDILVALFQHECTRVIADRFVDQKDKDWFENMMQKIATEDHGQELMQCMEKESYFVDFLRDAPEATGDEPDDADLEAPKIYEPIPSFEQLSDRLDMFMQQYNETVRGARMDLVFFKDAMIHLIKISRIIRTPQGNALLVGVGGSGKQSLTRLASYIAGYQSFQITLSRTYGTNNLLDDLKLLYRTAGQKGKGITFIFTDNEIKDESFLEYMNNVLASGEVSNLFARDEIDEITQDLIPVMKKEYPRRTPTAENLYDYFLSRVRSNLHVVLCFSPVGEKFRTRALKFPGLISGCTMDWFQRWPRDALVAVAHHFLSSYKIECTDEVKRSVVNTMGTFQDIVAEKCVEYFERYRRQTYVTPKSYLSFIGGYKAIYGEKFEYVGNLSNRMKTGLAKLMEAEVSVNQLSKELAVKEKDLAVASKKADEVLQEVTLKAQAAEKVKMQVQKVKDKAQAIVDEIAIAKASAEEKLEVARPALEEAEAALQTIKPADISTVRKLGRPPHLIMRIMDCVLLLFQRKIDPVSADPERPCVKPSWGEALKLMNNSGFLNSLLEFRKDTITEEMVELLEPYLEMEDYNLDSAKKVCGNVAGLCSWTQAMAYFFGINKEVLPLKANLALQGAKLAVAQAELNKAQNQLDAKQKELDDVQAMYDAAMREKQMLLDDAEACRRKMVNATALIEGLGGEKIRWTESSKNFQNQITRLVGDVLLATGFLSYSGPFNQEYRSLLLQLWKKEMNHNRIPYSDDLNLISMLVDNATIGEWNLQGLPSDDLSIQNGIIVTKASRFPLLIDPQGQGKIWIKNKEKNNELQVTSLNHKYFRTHLEDSLSLGRPLMIEDVGEELDPALDNVLEKNFIKSGSTFKVKVGDKEVDVMKGFTLYITTKLANPAYTPEISAKTAVIDFTVTMKGLEDQLLGRVILTEKQELEAERVKLMEEVTSNKRKMQELEDNLLFRLTSTQGSLVEDESLIEVLRITKTTAEEVSEKLTIAAETELKINTAREEYRPVATRGSILYFLIVEMSLVNVMYQTSLRQFLGIFDLSMERSVKSQLTAKRIANIIEYLTFEVFKYTARGLYEDHKFLFTLLMALKIDLQAKKISHNEFQTFIKGGATLDLNSVEPKPKKWILDMTWLNLVQLSNLPPFNNLLGQVARNEKVWKIWFDEEAPEEATLPDGYDSLLDTFRKLLLIRSWCPDRTIAQARHYIAESLGVKYAEGFILDMESMWAESDCRTPLICFLSMGSDPTENIERLAKSKNAPCRAISMGQGQEIHARRLLSQSMQDGGWLLLQNCHLGLDFMDELLDTITVTETVHEGFRTWITTEVHPKFPINLLQSSIKFTNEPPQGVKAGLKRTYSGVSQELLDVTNVLQWKPLLYAVAFLHTTVQERRKFGPLGWNIPYEFNQADFAASVQFVQNHLDDVGTKRPVNWNCLRYMLGEVQYGGRVTDDLDKTLLNTFARVWFGEHMFSEKFCFYKGYGIPKGKTVDEYLQHIEQLPMVDTPQVFGLHPNADITYQTNMANETLSTIVNIQPKDSGGGAGETRETIVQRLADEMLEKLPEDYIPHEVKARLQKMGPIQPMNIFLRQEIDRMQRVIARVRSTLTDLKLAIDGTIIMSEDLRDALDNMYDARIPKLWYKISWDSATLGFWFTELLERNQQFRSWLFDGRPNQFWMTGFFNPQGFLTAMRQETTRMNLTKGWALDSVILHNDVTKMMKEDVNAPPPADIGGVYIYGLFLDGAGWDRRNTKLVEAQPKVLFTNLPVVHVYAISTNGPSDPKKQLSTLYSCPVYKKPRRTDLTYVFSLYLRTVFVPDHWTMRGVALLCDNK</sequence>
<dbReference type="Pfam" id="PF18199">
    <property type="entry name" value="Dynein_C"/>
    <property type="match status" value="1"/>
</dbReference>
<keyword evidence="5" id="KW-0677">Repeat</keyword>
<evidence type="ECO:0000259" key="21">
    <source>
        <dbReference type="Pfam" id="PF12780"/>
    </source>
</evidence>
<dbReference type="InterPro" id="IPR043160">
    <property type="entry name" value="Dynein_C_barrel"/>
</dbReference>
<evidence type="ECO:0000259" key="27">
    <source>
        <dbReference type="Pfam" id="PF25007"/>
    </source>
</evidence>
<evidence type="ECO:0000259" key="16">
    <source>
        <dbReference type="Pfam" id="PF03028"/>
    </source>
</evidence>
<evidence type="ECO:0000259" key="25">
    <source>
        <dbReference type="Pfam" id="PF18198"/>
    </source>
</evidence>
<reference evidence="28" key="1">
    <citation type="thesis" date="2020" institute="ProQuest LLC" country="789 East Eisenhower Parkway, Ann Arbor, MI, USA">
        <title>Comparative Genomics and Chromosome Evolution.</title>
        <authorList>
            <person name="Mudd A.B."/>
        </authorList>
    </citation>
    <scope>NUCLEOTIDE SEQUENCE</scope>
    <source>
        <strain evidence="28">237g6f4</strain>
        <tissue evidence="28">Blood</tissue>
    </source>
</reference>
<dbReference type="InterPro" id="IPR026983">
    <property type="entry name" value="DHC"/>
</dbReference>
<feature type="region of interest" description="Disordered" evidence="15">
    <location>
        <begin position="306"/>
        <end position="339"/>
    </location>
</feature>
<dbReference type="Pfam" id="PF12780">
    <property type="entry name" value="AAA_8"/>
    <property type="match status" value="1"/>
</dbReference>
<dbReference type="FunFam" id="1.10.472.130:FF:000009">
    <property type="entry name" value="Dynein heavy chain 5, axonemal"/>
    <property type="match status" value="1"/>
</dbReference>
<feature type="domain" description="Dynein heavy chain AAA lid" evidence="25">
    <location>
        <begin position="4242"/>
        <end position="4381"/>
    </location>
</feature>
<dbReference type="InterPro" id="IPR024743">
    <property type="entry name" value="Dynein_HC_stalk"/>
</dbReference>
<name>A0AAV7BHF8_ENGPU</name>
<dbReference type="Pfam" id="PF08393">
    <property type="entry name" value="DHC_N2"/>
    <property type="match status" value="1"/>
</dbReference>
<organism evidence="28 29">
    <name type="scientific">Engystomops pustulosus</name>
    <name type="common">Tungara frog</name>
    <name type="synonym">Physalaemus pustulosus</name>
    <dbReference type="NCBI Taxonomy" id="76066"/>
    <lineage>
        <taxon>Eukaryota</taxon>
        <taxon>Metazoa</taxon>
        <taxon>Chordata</taxon>
        <taxon>Craniata</taxon>
        <taxon>Vertebrata</taxon>
        <taxon>Euteleostomi</taxon>
        <taxon>Amphibia</taxon>
        <taxon>Batrachia</taxon>
        <taxon>Anura</taxon>
        <taxon>Neobatrachia</taxon>
        <taxon>Hyloidea</taxon>
        <taxon>Leptodactylidae</taxon>
        <taxon>Leiuperinae</taxon>
        <taxon>Engystomops</taxon>
    </lineage>
</organism>
<dbReference type="Pfam" id="PF03028">
    <property type="entry name" value="Dynein_heavy"/>
    <property type="match status" value="1"/>
</dbReference>
<evidence type="ECO:0000259" key="23">
    <source>
        <dbReference type="Pfam" id="PF17852"/>
    </source>
</evidence>
<keyword evidence="8" id="KW-0243">Dynein</keyword>
<evidence type="ECO:0000259" key="26">
    <source>
        <dbReference type="Pfam" id="PF18199"/>
    </source>
</evidence>
<keyword evidence="3" id="KW-0963">Cytoplasm</keyword>
<evidence type="ECO:0000259" key="18">
    <source>
        <dbReference type="Pfam" id="PF08393"/>
    </source>
</evidence>
<dbReference type="Pfam" id="PF12774">
    <property type="entry name" value="AAA_6"/>
    <property type="match status" value="1"/>
</dbReference>
<feature type="domain" description="Dynein heavy chain hydrolytic ATP-binding dynein motor region" evidence="19">
    <location>
        <begin position="2008"/>
        <end position="2335"/>
    </location>
</feature>
<dbReference type="FunFam" id="1.20.1270.280:FF:000002">
    <property type="entry name" value="Dynein heavy chain 5, axonemal"/>
    <property type="match status" value="1"/>
</dbReference>
<dbReference type="InterPro" id="IPR042222">
    <property type="entry name" value="Dynein_2_N"/>
</dbReference>
<evidence type="ECO:0000256" key="8">
    <source>
        <dbReference type="ARBA" id="ARBA00023017"/>
    </source>
</evidence>
<dbReference type="Gene3D" id="1.10.8.710">
    <property type="match status" value="1"/>
</dbReference>
<feature type="domain" description="Dynein heavy chain C-terminal" evidence="26">
    <location>
        <begin position="4387"/>
        <end position="4693"/>
    </location>
</feature>
<keyword evidence="29" id="KW-1185">Reference proteome</keyword>
<evidence type="ECO:0000256" key="4">
    <source>
        <dbReference type="ARBA" id="ARBA00022701"/>
    </source>
</evidence>
<dbReference type="GO" id="GO:0007018">
    <property type="term" value="P:microtubule-based movement"/>
    <property type="evidence" value="ECO:0007669"/>
    <property type="project" value="InterPro"/>
</dbReference>
<dbReference type="GO" id="GO:0005524">
    <property type="term" value="F:ATP binding"/>
    <property type="evidence" value="ECO:0007669"/>
    <property type="project" value="UniProtKB-KW"/>
</dbReference>
<evidence type="ECO:0000256" key="3">
    <source>
        <dbReference type="ARBA" id="ARBA00022490"/>
    </source>
</evidence>
<dbReference type="InterPro" id="IPR013602">
    <property type="entry name" value="Dynein_heavy_linker"/>
</dbReference>
<dbReference type="Gene3D" id="1.20.140.100">
    <property type="entry name" value="Dynein heavy chain, N-terminal domain 2"/>
    <property type="match status" value="1"/>
</dbReference>
<feature type="region of interest" description="Disordered" evidence="15">
    <location>
        <begin position="1"/>
        <end position="93"/>
    </location>
</feature>
<keyword evidence="6" id="KW-0547">Nucleotide-binding</keyword>
<dbReference type="Gene3D" id="3.40.50.300">
    <property type="entry name" value="P-loop containing nucleotide triphosphate hydrolases"/>
    <property type="match status" value="5"/>
</dbReference>
<dbReference type="InterPro" id="IPR035706">
    <property type="entry name" value="AAA_9"/>
</dbReference>
<evidence type="ECO:0000256" key="14">
    <source>
        <dbReference type="SAM" id="Coils"/>
    </source>
</evidence>
<feature type="domain" description="Dynein heavy chain 3 AAA+ lid" evidence="24">
    <location>
        <begin position="2837"/>
        <end position="2912"/>
    </location>
</feature>
<dbReference type="Pfam" id="PF12775">
    <property type="entry name" value="AAA_7"/>
    <property type="match status" value="1"/>
</dbReference>
<dbReference type="FunFam" id="3.40.50.300:FF:002141">
    <property type="entry name" value="Dynein heavy chain"/>
    <property type="match status" value="1"/>
</dbReference>
<dbReference type="FunFam" id="1.20.58.1120:FF:000004">
    <property type="entry name" value="Dynein axonemal heavy chain 5"/>
    <property type="match status" value="1"/>
</dbReference>
<dbReference type="FunFam" id="1.10.8.720:FF:000004">
    <property type="entry name" value="Dynein heavy chain 5, axonemal"/>
    <property type="match status" value="1"/>
</dbReference>
<feature type="coiled-coil region" evidence="14">
    <location>
        <begin position="3271"/>
        <end position="3333"/>
    </location>
</feature>
<evidence type="ECO:0000256" key="7">
    <source>
        <dbReference type="ARBA" id="ARBA00022840"/>
    </source>
</evidence>
<dbReference type="InterPro" id="IPR035699">
    <property type="entry name" value="AAA_6"/>
</dbReference>
<dbReference type="FunFam" id="3.40.50.300:FF:000044">
    <property type="entry name" value="Dynein heavy chain 5, axonemal"/>
    <property type="match status" value="1"/>
</dbReference>
<evidence type="ECO:0000259" key="20">
    <source>
        <dbReference type="Pfam" id="PF12777"/>
    </source>
</evidence>
<feature type="domain" description="Dynein heavy chain ATP-binding dynein motor region" evidence="22">
    <location>
        <begin position="3636"/>
        <end position="3856"/>
    </location>
</feature>